<dbReference type="EMBL" id="CAKMRJ010001112">
    <property type="protein sequence ID" value="CAH1420846.1"/>
    <property type="molecule type" value="Genomic_DNA"/>
</dbReference>
<gene>
    <name evidence="2" type="ORF">LVIROSA_LOCUS8280</name>
</gene>
<dbReference type="Proteomes" id="UP001157418">
    <property type="component" value="Unassembled WGS sequence"/>
</dbReference>
<keyword evidence="3" id="KW-1185">Reference proteome</keyword>
<evidence type="ECO:0000313" key="2">
    <source>
        <dbReference type="EMBL" id="CAH1420846.1"/>
    </source>
</evidence>
<feature type="region of interest" description="Disordered" evidence="1">
    <location>
        <begin position="1"/>
        <end position="110"/>
    </location>
</feature>
<feature type="compositionally biased region" description="Basic residues" evidence="1">
    <location>
        <begin position="98"/>
        <end position="110"/>
    </location>
</feature>
<dbReference type="AlphaFoldDB" id="A0AAU9M165"/>
<organism evidence="2 3">
    <name type="scientific">Lactuca virosa</name>
    <dbReference type="NCBI Taxonomy" id="75947"/>
    <lineage>
        <taxon>Eukaryota</taxon>
        <taxon>Viridiplantae</taxon>
        <taxon>Streptophyta</taxon>
        <taxon>Embryophyta</taxon>
        <taxon>Tracheophyta</taxon>
        <taxon>Spermatophyta</taxon>
        <taxon>Magnoliopsida</taxon>
        <taxon>eudicotyledons</taxon>
        <taxon>Gunneridae</taxon>
        <taxon>Pentapetalae</taxon>
        <taxon>asterids</taxon>
        <taxon>campanulids</taxon>
        <taxon>Asterales</taxon>
        <taxon>Asteraceae</taxon>
        <taxon>Cichorioideae</taxon>
        <taxon>Cichorieae</taxon>
        <taxon>Lactucinae</taxon>
        <taxon>Lactuca</taxon>
    </lineage>
</organism>
<protein>
    <submittedName>
        <fullName evidence="2">Uncharacterized protein</fullName>
    </submittedName>
</protein>
<feature type="compositionally biased region" description="Polar residues" evidence="1">
    <location>
        <begin position="59"/>
        <end position="70"/>
    </location>
</feature>
<evidence type="ECO:0000256" key="1">
    <source>
        <dbReference type="SAM" id="MobiDB-lite"/>
    </source>
</evidence>
<proteinExistence type="predicted"/>
<accession>A0AAU9M165</accession>
<reference evidence="2 3" key="1">
    <citation type="submission" date="2022-01" db="EMBL/GenBank/DDBJ databases">
        <authorList>
            <person name="Xiong W."/>
            <person name="Schranz E."/>
        </authorList>
    </citation>
    <scope>NUCLEOTIDE SEQUENCE [LARGE SCALE GENOMIC DNA]</scope>
</reference>
<evidence type="ECO:0000313" key="3">
    <source>
        <dbReference type="Proteomes" id="UP001157418"/>
    </source>
</evidence>
<comment type="caution">
    <text evidence="2">The sequence shown here is derived from an EMBL/GenBank/DDBJ whole genome shotgun (WGS) entry which is preliminary data.</text>
</comment>
<name>A0AAU9M165_9ASTR</name>
<sequence length="110" mass="11146">MTATNGSKLFHLNIGHNKRSCKGQSACDDSSSKKGKAGKKATSVGDGSSIKKGKDGKKNQSTGDGSSSKKGNVWKKAQSAGGGRQSGTQSACDGISSRTRKAGKKGKSIA</sequence>